<evidence type="ECO:0000313" key="10">
    <source>
        <dbReference type="EMBL" id="TNN86244.1"/>
    </source>
</evidence>
<evidence type="ECO:0000259" key="9">
    <source>
        <dbReference type="Pfam" id="PF05715"/>
    </source>
</evidence>
<dbReference type="InterPro" id="IPR052098">
    <property type="entry name" value="Presynaptic_Scaffold_Bsn/Pclo"/>
</dbReference>
<feature type="region of interest" description="Disordered" evidence="8">
    <location>
        <begin position="297"/>
        <end position="329"/>
    </location>
</feature>
<keyword evidence="5" id="KW-0770">Synapse</keyword>
<dbReference type="Pfam" id="PF05715">
    <property type="entry name" value="zf-piccolo"/>
    <property type="match status" value="2"/>
</dbReference>
<feature type="compositionally biased region" description="Polar residues" evidence="8">
    <location>
        <begin position="19"/>
        <end position="33"/>
    </location>
</feature>
<feature type="region of interest" description="Disordered" evidence="8">
    <location>
        <begin position="715"/>
        <end position="741"/>
    </location>
</feature>
<organism evidence="10 11">
    <name type="scientific">Liparis tanakae</name>
    <name type="common">Tanaka's snailfish</name>
    <dbReference type="NCBI Taxonomy" id="230148"/>
    <lineage>
        <taxon>Eukaryota</taxon>
        <taxon>Metazoa</taxon>
        <taxon>Chordata</taxon>
        <taxon>Craniata</taxon>
        <taxon>Vertebrata</taxon>
        <taxon>Euteleostomi</taxon>
        <taxon>Actinopterygii</taxon>
        <taxon>Neopterygii</taxon>
        <taxon>Teleostei</taxon>
        <taxon>Neoteleostei</taxon>
        <taxon>Acanthomorphata</taxon>
        <taxon>Eupercaria</taxon>
        <taxon>Perciformes</taxon>
        <taxon>Cottioidei</taxon>
        <taxon>Cottales</taxon>
        <taxon>Liparidae</taxon>
        <taxon>Liparis</taxon>
    </lineage>
</organism>
<evidence type="ECO:0000256" key="3">
    <source>
        <dbReference type="ARBA" id="ARBA00022771"/>
    </source>
</evidence>
<keyword evidence="11" id="KW-1185">Reference proteome</keyword>
<name>A0A4Z2J8W3_9TELE</name>
<evidence type="ECO:0000256" key="4">
    <source>
        <dbReference type="ARBA" id="ARBA00022833"/>
    </source>
</evidence>
<evidence type="ECO:0000256" key="1">
    <source>
        <dbReference type="ARBA" id="ARBA00022723"/>
    </source>
</evidence>
<feature type="region of interest" description="Disordered" evidence="8">
    <location>
        <begin position="1"/>
        <end position="67"/>
    </location>
</feature>
<dbReference type="InterPro" id="IPR008899">
    <property type="entry name" value="Znf_piccolo"/>
</dbReference>
<evidence type="ECO:0000256" key="5">
    <source>
        <dbReference type="ARBA" id="ARBA00023018"/>
    </source>
</evidence>
<dbReference type="AlphaFoldDB" id="A0A4Z2J8W3"/>
<feature type="compositionally biased region" description="Polar residues" evidence="8">
    <location>
        <begin position="718"/>
        <end position="741"/>
    </location>
</feature>
<feature type="compositionally biased region" description="Basic and acidic residues" evidence="8">
    <location>
        <begin position="48"/>
        <end position="61"/>
    </location>
</feature>
<feature type="region of interest" description="Disordered" evidence="8">
    <location>
        <begin position="657"/>
        <end position="689"/>
    </location>
</feature>
<dbReference type="InterPro" id="IPR011011">
    <property type="entry name" value="Znf_FYVE_PHD"/>
</dbReference>
<feature type="domain" description="Zinc finger piccolo-type" evidence="9">
    <location>
        <begin position="782"/>
        <end position="839"/>
    </location>
</feature>
<keyword evidence="1" id="KW-0479">Metal-binding</keyword>
<evidence type="ECO:0000313" key="11">
    <source>
        <dbReference type="Proteomes" id="UP000314294"/>
    </source>
</evidence>
<dbReference type="EMBL" id="SRLO01000017">
    <property type="protein sequence ID" value="TNN86244.1"/>
    <property type="molecule type" value="Genomic_DNA"/>
</dbReference>
<feature type="domain" description="Zinc finger piccolo-type" evidence="9">
    <location>
        <begin position="90"/>
        <end position="147"/>
    </location>
</feature>
<proteinExistence type="predicted"/>
<gene>
    <name evidence="10" type="primary">PCLO_6</name>
    <name evidence="10" type="ORF">EYF80_003661</name>
</gene>
<feature type="compositionally biased region" description="Basic and acidic residues" evidence="8">
    <location>
        <begin position="1086"/>
        <end position="1096"/>
    </location>
</feature>
<feature type="compositionally biased region" description="Basic and acidic residues" evidence="8">
    <location>
        <begin position="1069"/>
        <end position="1079"/>
    </location>
</feature>
<protein>
    <submittedName>
        <fullName evidence="10">Protein piccolo</fullName>
    </submittedName>
</protein>
<dbReference type="InterPro" id="IPR013083">
    <property type="entry name" value="Znf_RING/FYVE/PHD"/>
</dbReference>
<sequence length="1104" mass="119285">MITSAGQDDLKTTPPTPRKMSTTANGSPRTTPLASPKLLPAKVSKHPAVKETEEKKLEKTQQGKTHSTVQANVDKALPELQGAPKAVSTSCPLCHVNLNMGSKDPPNYNTCTACKTTVCNQCGFNTMAVVAEVKEWLCLNCQMQRAVGASDPTGTPVVKPQIPSCKVPGSELKDVLQEKSIESRAVKKDLIQATPQKKDTAKTEAPVLTAAQQMETTQRDSVEKTGVLVGSEQRKGQIQDVAGQLKPDEKSPQVKEWLCLNCQMQRAVGASESTGTSVVKPQIPSCKVPGSELKDVLQEKSTESTAVKKEVTQATPQKKDTTKTEAPIPTAVQRTETTKRDYVEKMRVLEGTEKGKGQIQDVAGQQQFDGKSPQVKEWLCLNCQMQRAVEASDPTGTPVMKPQIPSCTVPGSELKDVLQEKSTESTVVIKEVTQATPQKKDPSKAEDTMPIAVQQMETTQRNSVEKMQVLEGTKQGNGQIQDVAGQQQPDGKSPQVKEWLCLNCQMQRAVEASEPTGTSVVKPQILSCKVPGSELKDILDKKSTESTVVKKEVTQATAQTKDTTKAEAPVPIAVQQMETTQRDSVEKTHILVGTEQGKGQIQDVAGQQQPDGKSPQVKEWLCLNCQMQRAVEASEPTGTPVMKPQIPSCKVPDSELKDVLQEKSTESTAVRKEVTQATPQKKDTAKTEAPVLIAVQQMETTQRDSGEKMRVLEGTEQGKGQIQDTAGQQQPDGKSPQVQLSQTLKPDVKTFSKVEAKVDKALPEPPKAQTDIRCAPKAVSTICPLCQVNLNMGSKDPPNYNTCTACKTTVCNQCGFNTMAIVAEVKEWLCLNCQMQRAVGASDPTGTPVAKPQIPSCKVPGAELTDVLQEKSTESTAVRKEVTQATPQKKDTAKTEAPVQIAVQQTETTQRDSVEKMQVLEGTEQGKGQIQDVAGQQKEWLCLNCQTQRALSGQLGDSEQIPQLTPVSAKPGTLATKKAVTTLPTQKPKMETSSIKMEIMATEPSAEIKIQPTRIPTTATISPVKAEKLPLAASTAEFMTPTVATVQQTSGAPTVEVPNTGVPKTVTEQIREESVKVELSEPQYSKVEESKPDLPKVKAQAGAR</sequence>
<accession>A0A4Z2J8W3</accession>
<feature type="region of interest" description="Disordered" evidence="8">
    <location>
        <begin position="1067"/>
        <end position="1104"/>
    </location>
</feature>
<reference evidence="10 11" key="1">
    <citation type="submission" date="2019-03" db="EMBL/GenBank/DDBJ databases">
        <title>First draft genome of Liparis tanakae, snailfish: a comprehensive survey of snailfish specific genes.</title>
        <authorList>
            <person name="Kim W."/>
            <person name="Song I."/>
            <person name="Jeong J.-H."/>
            <person name="Kim D."/>
            <person name="Kim S."/>
            <person name="Ryu S."/>
            <person name="Song J.Y."/>
            <person name="Lee S.K."/>
        </authorList>
    </citation>
    <scope>NUCLEOTIDE SEQUENCE [LARGE SCALE GENOMIC DNA]</scope>
    <source>
        <tissue evidence="10">Muscle</tissue>
    </source>
</reference>
<feature type="region of interest" description="Disordered" evidence="8">
    <location>
        <begin position="870"/>
        <end position="897"/>
    </location>
</feature>
<feature type="compositionally biased region" description="Basic and acidic residues" evidence="8">
    <location>
        <begin position="297"/>
        <end position="323"/>
    </location>
</feature>
<keyword evidence="3" id="KW-0863">Zinc-finger</keyword>
<dbReference type="GO" id="GO:0048786">
    <property type="term" value="C:presynaptic active zone"/>
    <property type="evidence" value="ECO:0007669"/>
    <property type="project" value="UniProtKB-SubCell"/>
</dbReference>
<evidence type="ECO:0000256" key="8">
    <source>
        <dbReference type="SAM" id="MobiDB-lite"/>
    </source>
</evidence>
<comment type="caution">
    <text evidence="10">The sequence shown here is derived from an EMBL/GenBank/DDBJ whole genome shotgun (WGS) entry which is preliminary data.</text>
</comment>
<evidence type="ECO:0000256" key="6">
    <source>
        <dbReference type="ARBA" id="ARBA00023273"/>
    </source>
</evidence>
<dbReference type="SUPFAM" id="SSF57903">
    <property type="entry name" value="FYVE/PHD zinc finger"/>
    <property type="match status" value="2"/>
</dbReference>
<keyword evidence="6" id="KW-0966">Cell projection</keyword>
<dbReference type="Proteomes" id="UP000314294">
    <property type="component" value="Unassembled WGS sequence"/>
</dbReference>
<dbReference type="PANTHER" id="PTHR14113">
    <property type="entry name" value="PICCOLO/BASSOON"/>
    <property type="match status" value="1"/>
</dbReference>
<evidence type="ECO:0000256" key="2">
    <source>
        <dbReference type="ARBA" id="ARBA00022737"/>
    </source>
</evidence>
<feature type="compositionally biased region" description="Basic and acidic residues" evidence="8">
    <location>
        <begin position="870"/>
        <end position="894"/>
    </location>
</feature>
<feature type="compositionally biased region" description="Basic and acidic residues" evidence="8">
    <location>
        <begin position="657"/>
        <end position="686"/>
    </location>
</feature>
<dbReference type="PANTHER" id="PTHR14113:SF6">
    <property type="entry name" value="PROTEIN PICCOLO"/>
    <property type="match status" value="1"/>
</dbReference>
<dbReference type="GO" id="GO:0008270">
    <property type="term" value="F:zinc ion binding"/>
    <property type="evidence" value="ECO:0007669"/>
    <property type="project" value="UniProtKB-KW"/>
</dbReference>
<dbReference type="GO" id="GO:0043226">
    <property type="term" value="C:organelle"/>
    <property type="evidence" value="ECO:0007669"/>
    <property type="project" value="UniProtKB-ARBA"/>
</dbReference>
<evidence type="ECO:0000256" key="7">
    <source>
        <dbReference type="ARBA" id="ARBA00034101"/>
    </source>
</evidence>
<dbReference type="OrthoDB" id="10059918at2759"/>
<keyword evidence="2" id="KW-0677">Repeat</keyword>
<keyword evidence="4" id="KW-0862">Zinc</keyword>
<comment type="subcellular location">
    <subcellularLocation>
        <location evidence="7">Presynaptic active zone</location>
    </subcellularLocation>
</comment>
<dbReference type="Gene3D" id="3.30.40.10">
    <property type="entry name" value="Zinc/RING finger domain, C3HC4 (zinc finger)"/>
    <property type="match status" value="2"/>
</dbReference>